<dbReference type="SUPFAM" id="SSF52821">
    <property type="entry name" value="Rhodanese/Cell cycle control phosphatase"/>
    <property type="match status" value="1"/>
</dbReference>
<name>A0AAV9V7C1_9PEZI</name>
<dbReference type="GO" id="GO:0005737">
    <property type="term" value="C:cytoplasm"/>
    <property type="evidence" value="ECO:0007669"/>
    <property type="project" value="TreeGrafter"/>
</dbReference>
<protein>
    <recommendedName>
        <fullName evidence="2">Rhodanese domain-containing protein</fullName>
    </recommendedName>
</protein>
<dbReference type="PANTHER" id="PTHR10828:SF38">
    <property type="entry name" value="ARSENICAL-RESISTANCE PROTEIN 2-RELATED"/>
    <property type="match status" value="1"/>
</dbReference>
<reference evidence="3 4" key="1">
    <citation type="submission" date="2019-10" db="EMBL/GenBank/DDBJ databases">
        <authorList>
            <person name="Palmer J.M."/>
        </authorList>
    </citation>
    <scope>NUCLEOTIDE SEQUENCE [LARGE SCALE GENOMIC DNA]</scope>
    <source>
        <strain evidence="3 4">TWF696</strain>
    </source>
</reference>
<evidence type="ECO:0000313" key="3">
    <source>
        <dbReference type="EMBL" id="KAK6355485.1"/>
    </source>
</evidence>
<dbReference type="AlphaFoldDB" id="A0AAV9V7C1"/>
<dbReference type="Proteomes" id="UP001375240">
    <property type="component" value="Unassembled WGS sequence"/>
</dbReference>
<dbReference type="Pfam" id="PF00581">
    <property type="entry name" value="Rhodanese"/>
    <property type="match status" value="1"/>
</dbReference>
<dbReference type="PROSITE" id="PS50206">
    <property type="entry name" value="RHODANESE_3"/>
    <property type="match status" value="1"/>
</dbReference>
<evidence type="ECO:0000313" key="4">
    <source>
        <dbReference type="Proteomes" id="UP001375240"/>
    </source>
</evidence>
<dbReference type="InterPro" id="IPR001763">
    <property type="entry name" value="Rhodanese-like_dom"/>
</dbReference>
<evidence type="ECO:0000259" key="2">
    <source>
        <dbReference type="PROSITE" id="PS50206"/>
    </source>
</evidence>
<dbReference type="PANTHER" id="PTHR10828">
    <property type="entry name" value="M-PHASE INDUCER PHOSPHATASE DUAL SPECIFICITY PHOSPHATASE CDC25"/>
    <property type="match status" value="1"/>
</dbReference>
<dbReference type="InterPro" id="IPR036873">
    <property type="entry name" value="Rhodanese-like_dom_sf"/>
</dbReference>
<evidence type="ECO:0000256" key="1">
    <source>
        <dbReference type="SAM" id="MobiDB-lite"/>
    </source>
</evidence>
<feature type="domain" description="Rhodanese" evidence="2">
    <location>
        <begin position="162"/>
        <end position="280"/>
    </location>
</feature>
<accession>A0AAV9V7C1</accession>
<dbReference type="SMART" id="SM00450">
    <property type="entry name" value="RHOD"/>
    <property type="match status" value="1"/>
</dbReference>
<dbReference type="EMBL" id="JAVHNQ010000002">
    <property type="protein sequence ID" value="KAK6355485.1"/>
    <property type="molecule type" value="Genomic_DNA"/>
</dbReference>
<dbReference type="Gene3D" id="3.40.250.10">
    <property type="entry name" value="Rhodanese-like domain"/>
    <property type="match status" value="1"/>
</dbReference>
<feature type="region of interest" description="Disordered" evidence="1">
    <location>
        <begin position="22"/>
        <end position="50"/>
    </location>
</feature>
<organism evidence="3 4">
    <name type="scientific">Orbilia brochopaga</name>
    <dbReference type="NCBI Taxonomy" id="3140254"/>
    <lineage>
        <taxon>Eukaryota</taxon>
        <taxon>Fungi</taxon>
        <taxon>Dikarya</taxon>
        <taxon>Ascomycota</taxon>
        <taxon>Pezizomycotina</taxon>
        <taxon>Orbiliomycetes</taxon>
        <taxon>Orbiliales</taxon>
        <taxon>Orbiliaceae</taxon>
        <taxon>Orbilia</taxon>
    </lineage>
</organism>
<dbReference type="GO" id="GO:0005634">
    <property type="term" value="C:nucleus"/>
    <property type="evidence" value="ECO:0007669"/>
    <property type="project" value="TreeGrafter"/>
</dbReference>
<keyword evidence="4" id="KW-1185">Reference proteome</keyword>
<proteinExistence type="predicted"/>
<sequence length="294" mass="32860">MLSHPRQLHLHLRRHCRLQTLTPAPLTIRPTPPRPQRGFHQPRNSVQTSTPTHVTFAIRPTNTTTPDKTRVIAAARGYTRRYATHVPPRAVSVSLVEERDRFRSKDMETDIVVKRMSRERLAELLLLAAEAEAATTSAVAVAAAVEKDGESSGEGGKAKKEQVMKIAIVDVRDSDHVGGHIRSSIHSPSTIFTVALDSLLHTLKPYDAVIFHCALSQQRGPSAAIKYAREKRALEARRKVASSEEEELLYSSVKGSKDQEVYVLDGGFVKWQEKYGDDKRLTEAYDAEIWSMGY</sequence>
<comment type="caution">
    <text evidence="3">The sequence shown here is derived from an EMBL/GenBank/DDBJ whole genome shotgun (WGS) entry which is preliminary data.</text>
</comment>
<gene>
    <name evidence="3" type="ORF">TWF696_004582</name>
</gene>
<dbReference type="GO" id="GO:0004725">
    <property type="term" value="F:protein tyrosine phosphatase activity"/>
    <property type="evidence" value="ECO:0007669"/>
    <property type="project" value="TreeGrafter"/>
</dbReference>